<protein>
    <submittedName>
        <fullName evidence="1">Uncharacterized protein</fullName>
    </submittedName>
</protein>
<evidence type="ECO:0000313" key="2">
    <source>
        <dbReference type="Proteomes" id="UP001239111"/>
    </source>
</evidence>
<comment type="caution">
    <text evidence="1">The sequence shown here is derived from an EMBL/GenBank/DDBJ whole genome shotgun (WGS) entry which is preliminary data.</text>
</comment>
<accession>A0ACC2NV54</accession>
<gene>
    <name evidence="1" type="ORF">QAD02_010869</name>
</gene>
<organism evidence="1 2">
    <name type="scientific">Eretmocerus hayati</name>
    <dbReference type="NCBI Taxonomy" id="131215"/>
    <lineage>
        <taxon>Eukaryota</taxon>
        <taxon>Metazoa</taxon>
        <taxon>Ecdysozoa</taxon>
        <taxon>Arthropoda</taxon>
        <taxon>Hexapoda</taxon>
        <taxon>Insecta</taxon>
        <taxon>Pterygota</taxon>
        <taxon>Neoptera</taxon>
        <taxon>Endopterygota</taxon>
        <taxon>Hymenoptera</taxon>
        <taxon>Apocrita</taxon>
        <taxon>Proctotrupomorpha</taxon>
        <taxon>Chalcidoidea</taxon>
        <taxon>Aphelinidae</taxon>
        <taxon>Aphelininae</taxon>
        <taxon>Eretmocerus</taxon>
    </lineage>
</organism>
<dbReference type="Proteomes" id="UP001239111">
    <property type="component" value="Chromosome 2"/>
</dbReference>
<name>A0ACC2NV54_9HYME</name>
<sequence>MKALGIEFCIGLLLANVDIYEDFGIDINIDVLPIFKTSGEILWSILGYSRKYKYKPPFVSGIVSGDGKLDPIDLYLQTFLDAIDRFEDKGMSSDGKKVKVMIRCFSGQKSKLLPEIVDQGESPAHGSNEVIREIVACARNAGGEGFSDMQESEISEIVENEGEDLSVEDIENLANESREGEENKSVDGEINMSSSAVLKIIETIQNAIDEAINKDPIMTRCLRFKRACESASKEYEELHRDIVRRARQTCIDQYFYKK</sequence>
<reference evidence="1" key="1">
    <citation type="submission" date="2023-04" db="EMBL/GenBank/DDBJ databases">
        <title>A chromosome-level genome assembly of the parasitoid wasp Eretmocerus hayati.</title>
        <authorList>
            <person name="Zhong Y."/>
            <person name="Liu S."/>
            <person name="Liu Y."/>
        </authorList>
    </citation>
    <scope>NUCLEOTIDE SEQUENCE</scope>
    <source>
        <strain evidence="1">ZJU_SS_LIU_2023</strain>
    </source>
</reference>
<proteinExistence type="predicted"/>
<dbReference type="EMBL" id="CM056742">
    <property type="protein sequence ID" value="KAJ8675083.1"/>
    <property type="molecule type" value="Genomic_DNA"/>
</dbReference>
<keyword evidence="2" id="KW-1185">Reference proteome</keyword>
<evidence type="ECO:0000313" key="1">
    <source>
        <dbReference type="EMBL" id="KAJ8675083.1"/>
    </source>
</evidence>